<keyword evidence="12" id="KW-1185">Reference proteome</keyword>
<dbReference type="PANTHER" id="PTHR10457:SF6">
    <property type="entry name" value="GALACTURONOKINASE"/>
    <property type="match status" value="1"/>
</dbReference>
<accession>A0A540VGX0</accession>
<dbReference type="GO" id="GO:0005524">
    <property type="term" value="F:ATP binding"/>
    <property type="evidence" value="ECO:0007669"/>
    <property type="project" value="UniProtKB-KW"/>
</dbReference>
<keyword evidence="7" id="KW-0299">Galactose metabolism</keyword>
<dbReference type="InterPro" id="IPR013750">
    <property type="entry name" value="GHMP_kinase_C_dom"/>
</dbReference>
<evidence type="ECO:0000256" key="5">
    <source>
        <dbReference type="ARBA" id="ARBA00022840"/>
    </source>
</evidence>
<keyword evidence="4" id="KW-0418">Kinase</keyword>
<evidence type="ECO:0000313" key="12">
    <source>
        <dbReference type="Proteomes" id="UP000317371"/>
    </source>
</evidence>
<dbReference type="InterPro" id="IPR006203">
    <property type="entry name" value="GHMP_knse_ATP-bd_CS"/>
</dbReference>
<name>A0A540VGX0_9CHLR</name>
<dbReference type="PROSITE" id="PS00627">
    <property type="entry name" value="GHMP_KINASES_ATP"/>
    <property type="match status" value="1"/>
</dbReference>
<evidence type="ECO:0000256" key="2">
    <source>
        <dbReference type="ARBA" id="ARBA00022723"/>
    </source>
</evidence>
<evidence type="ECO:0000256" key="4">
    <source>
        <dbReference type="ARBA" id="ARBA00022777"/>
    </source>
</evidence>
<dbReference type="GO" id="GO:0006012">
    <property type="term" value="P:galactose metabolic process"/>
    <property type="evidence" value="ECO:0007669"/>
    <property type="project" value="UniProtKB-KW"/>
</dbReference>
<dbReference type="PANTHER" id="PTHR10457">
    <property type="entry name" value="MEVALONATE KINASE/GALACTOKINASE"/>
    <property type="match status" value="1"/>
</dbReference>
<dbReference type="GO" id="GO:0046872">
    <property type="term" value="F:metal ion binding"/>
    <property type="evidence" value="ECO:0007669"/>
    <property type="project" value="UniProtKB-KW"/>
</dbReference>
<keyword evidence="5" id="KW-0067">ATP-binding</keyword>
<dbReference type="FunFam" id="3.30.70.890:FF:000001">
    <property type="entry name" value="Galactokinase"/>
    <property type="match status" value="1"/>
</dbReference>
<dbReference type="InterPro" id="IPR020568">
    <property type="entry name" value="Ribosomal_Su5_D2-typ_SF"/>
</dbReference>
<dbReference type="InterPro" id="IPR036554">
    <property type="entry name" value="GHMP_kinase_C_sf"/>
</dbReference>
<protein>
    <recommendedName>
        <fullName evidence="13">GHMP kinase</fullName>
    </recommendedName>
</protein>
<dbReference type="PRINTS" id="PR00959">
    <property type="entry name" value="MEVGALKINASE"/>
</dbReference>
<keyword evidence="3" id="KW-0547">Nucleotide-binding</keyword>
<evidence type="ECO:0000313" key="11">
    <source>
        <dbReference type="EMBL" id="TQE95932.1"/>
    </source>
</evidence>
<evidence type="ECO:0008006" key="13">
    <source>
        <dbReference type="Google" id="ProtNLM"/>
    </source>
</evidence>
<evidence type="ECO:0000256" key="3">
    <source>
        <dbReference type="ARBA" id="ARBA00022741"/>
    </source>
</evidence>
<dbReference type="Pfam" id="PF08544">
    <property type="entry name" value="GHMP_kinases_C"/>
    <property type="match status" value="1"/>
</dbReference>
<dbReference type="InParanoid" id="A0A540VGX0"/>
<comment type="caution">
    <text evidence="11">The sequence shown here is derived from an EMBL/GenBank/DDBJ whole genome shotgun (WGS) entry which is preliminary data.</text>
</comment>
<dbReference type="Gene3D" id="3.30.230.10">
    <property type="match status" value="1"/>
</dbReference>
<dbReference type="GO" id="GO:0004335">
    <property type="term" value="F:galactokinase activity"/>
    <property type="evidence" value="ECO:0007669"/>
    <property type="project" value="TreeGrafter"/>
</dbReference>
<evidence type="ECO:0000256" key="7">
    <source>
        <dbReference type="ARBA" id="ARBA00023144"/>
    </source>
</evidence>
<dbReference type="InterPro" id="IPR014721">
    <property type="entry name" value="Ribsml_uS5_D2-typ_fold_subgr"/>
</dbReference>
<keyword evidence="8" id="KW-0119">Carbohydrate metabolism</keyword>
<evidence type="ECO:0000256" key="6">
    <source>
        <dbReference type="ARBA" id="ARBA00022842"/>
    </source>
</evidence>
<evidence type="ECO:0000256" key="8">
    <source>
        <dbReference type="ARBA" id="ARBA00023277"/>
    </source>
</evidence>
<gene>
    <name evidence="11" type="ORF">FKZ61_09285</name>
</gene>
<dbReference type="SUPFAM" id="SSF54211">
    <property type="entry name" value="Ribosomal protein S5 domain 2-like"/>
    <property type="match status" value="1"/>
</dbReference>
<organism evidence="11 12">
    <name type="scientific">Litorilinea aerophila</name>
    <dbReference type="NCBI Taxonomy" id="1204385"/>
    <lineage>
        <taxon>Bacteria</taxon>
        <taxon>Bacillati</taxon>
        <taxon>Chloroflexota</taxon>
        <taxon>Caldilineae</taxon>
        <taxon>Caldilineales</taxon>
        <taxon>Caldilineaceae</taxon>
        <taxon>Litorilinea</taxon>
    </lineage>
</organism>
<dbReference type="Gene3D" id="3.30.70.890">
    <property type="entry name" value="GHMP kinase, C-terminal domain"/>
    <property type="match status" value="1"/>
</dbReference>
<evidence type="ECO:0000256" key="1">
    <source>
        <dbReference type="ARBA" id="ARBA00022679"/>
    </source>
</evidence>
<keyword evidence="1" id="KW-0808">Transferase</keyword>
<dbReference type="Proteomes" id="UP000317371">
    <property type="component" value="Unassembled WGS sequence"/>
</dbReference>
<evidence type="ECO:0000259" key="9">
    <source>
        <dbReference type="Pfam" id="PF00288"/>
    </source>
</evidence>
<dbReference type="SUPFAM" id="SSF55060">
    <property type="entry name" value="GHMP Kinase, C-terminal domain"/>
    <property type="match status" value="1"/>
</dbReference>
<dbReference type="Pfam" id="PF00288">
    <property type="entry name" value="GHMP_kinases_N"/>
    <property type="match status" value="1"/>
</dbReference>
<feature type="domain" description="GHMP kinase N-terminal" evidence="9">
    <location>
        <begin position="142"/>
        <end position="228"/>
    </location>
</feature>
<dbReference type="OrthoDB" id="250531at2"/>
<dbReference type="EMBL" id="VIGC01000010">
    <property type="protein sequence ID" value="TQE95932.1"/>
    <property type="molecule type" value="Genomic_DNA"/>
</dbReference>
<proteinExistence type="predicted"/>
<keyword evidence="6" id="KW-0460">Magnesium</keyword>
<sequence length="458" mass="50178">MEMSIPDPALSMRLVHSTDRGFIFMNSSTRFTASQRPEVPPVRVNPPEEEQVARLVARLQQIHPVDPATIQVVRAPLRICPLGAHIDHQLGIVTGMTIDQAILLAFAPAADATFHVESLNFPEAVTFPAAQVPPYRRGDWGNYLRGAVLALQQRFRLDRGFVGVVGGAMPIGGLSSSAAVTIAYLLALEALNGLQLSPGDNVELVRYTENRYIGLNNGILDQSVILFSQERHLTRIDCRDLAIDRVATPLPVDGPTPAFEILAVYSGVTHVLVGTDYNSRVAECQEATRQLLGFVGQEAGPDPRLRQVDPAIFHAEGHRLSPPLHRRALHFFGEMERVEAGVAAWQAGDLARFGELMNRSGESSIRYYECGSPQLITLYEVLRETPGVYGTRFSGAGFRGNCIALIDPARREEIAAAIHARYPAAHPEEAPRYSIHFCRPDGHARLLQGVAERGLGRA</sequence>
<dbReference type="GO" id="GO:0005829">
    <property type="term" value="C:cytosol"/>
    <property type="evidence" value="ECO:0007669"/>
    <property type="project" value="TreeGrafter"/>
</dbReference>
<dbReference type="InterPro" id="IPR006204">
    <property type="entry name" value="GHMP_kinase_N_dom"/>
</dbReference>
<dbReference type="AlphaFoldDB" id="A0A540VGX0"/>
<keyword evidence="2" id="KW-0479">Metal-binding</keyword>
<reference evidence="11 12" key="1">
    <citation type="submission" date="2019-06" db="EMBL/GenBank/DDBJ databases">
        <title>Genome sequence of Litorilinea aerophila BAA-2444.</title>
        <authorList>
            <person name="Maclea K.S."/>
            <person name="Maurais E.G."/>
            <person name="Iannazzi L.C."/>
        </authorList>
    </citation>
    <scope>NUCLEOTIDE SEQUENCE [LARGE SCALE GENOMIC DNA]</scope>
    <source>
        <strain evidence="11 12">ATCC BAA-2444</strain>
    </source>
</reference>
<evidence type="ECO:0000259" key="10">
    <source>
        <dbReference type="Pfam" id="PF08544"/>
    </source>
</evidence>
<feature type="domain" description="GHMP kinase C-terminal" evidence="10">
    <location>
        <begin position="346"/>
        <end position="423"/>
    </location>
</feature>
<dbReference type="PIRSF" id="PIRSF000530">
    <property type="entry name" value="Galactokinase"/>
    <property type="match status" value="1"/>
</dbReference>
<dbReference type="InterPro" id="IPR006206">
    <property type="entry name" value="Mevalonate/galactokinase"/>
</dbReference>